<gene>
    <name evidence="1" type="ORF">F383_11201</name>
</gene>
<proteinExistence type="predicted"/>
<dbReference type="Proteomes" id="UP000032142">
    <property type="component" value="Unassembled WGS sequence"/>
</dbReference>
<reference evidence="2" key="1">
    <citation type="submission" date="2014-09" db="EMBL/GenBank/DDBJ databases">
        <authorList>
            <person name="Mudge J."/>
            <person name="Ramaraj T."/>
            <person name="Lindquist I.E."/>
            <person name="Bharti A.K."/>
            <person name="Sundararajan A."/>
            <person name="Cameron C.T."/>
            <person name="Woodward J.E."/>
            <person name="May G.D."/>
            <person name="Brubaker C."/>
            <person name="Broadhvest J."/>
            <person name="Wilkins T.A."/>
        </authorList>
    </citation>
    <scope>NUCLEOTIDE SEQUENCE</scope>
    <source>
        <strain evidence="2">cv. AKA8401</strain>
    </source>
</reference>
<organism evidence="1 2">
    <name type="scientific">Gossypium arboreum</name>
    <name type="common">Tree cotton</name>
    <name type="synonym">Gossypium nanking</name>
    <dbReference type="NCBI Taxonomy" id="29729"/>
    <lineage>
        <taxon>Eukaryota</taxon>
        <taxon>Viridiplantae</taxon>
        <taxon>Streptophyta</taxon>
        <taxon>Embryophyta</taxon>
        <taxon>Tracheophyta</taxon>
        <taxon>Spermatophyta</taxon>
        <taxon>Magnoliopsida</taxon>
        <taxon>eudicotyledons</taxon>
        <taxon>Gunneridae</taxon>
        <taxon>Pentapetalae</taxon>
        <taxon>rosids</taxon>
        <taxon>malvids</taxon>
        <taxon>Malvales</taxon>
        <taxon>Malvaceae</taxon>
        <taxon>Malvoideae</taxon>
        <taxon>Gossypium</taxon>
    </lineage>
</organism>
<dbReference type="EMBL" id="JRRC01018305">
    <property type="protein sequence ID" value="KHF97812.1"/>
    <property type="molecule type" value="Genomic_DNA"/>
</dbReference>
<name>A0A0B0M722_GOSAR</name>
<accession>A0A0B0M722</accession>
<evidence type="ECO:0000313" key="2">
    <source>
        <dbReference type="Proteomes" id="UP000032142"/>
    </source>
</evidence>
<dbReference type="AlphaFoldDB" id="A0A0B0M722"/>
<sequence>MYGRYTHRLLLAVTRDGGGKILRITFAITLGESGNN</sequence>
<evidence type="ECO:0000313" key="1">
    <source>
        <dbReference type="EMBL" id="KHF97812.1"/>
    </source>
</evidence>
<keyword evidence="2" id="KW-1185">Reference proteome</keyword>
<comment type="caution">
    <text evidence="1">The sequence shown here is derived from an EMBL/GenBank/DDBJ whole genome shotgun (WGS) entry which is preliminary data.</text>
</comment>
<protein>
    <submittedName>
        <fullName evidence="1">Uncharacterized protein</fullName>
    </submittedName>
</protein>